<dbReference type="PANTHER" id="PTHR38015:SF1">
    <property type="entry name" value="OPINE DEHYDROGENASE DOMAIN-CONTAINING PROTEIN"/>
    <property type="match status" value="1"/>
</dbReference>
<evidence type="ECO:0000256" key="2">
    <source>
        <dbReference type="ARBA" id="ARBA00018193"/>
    </source>
</evidence>
<evidence type="ECO:0000256" key="3">
    <source>
        <dbReference type="ARBA" id="ARBA00023002"/>
    </source>
</evidence>
<evidence type="ECO:0000313" key="7">
    <source>
        <dbReference type="EMBL" id="ERS94304.1"/>
    </source>
</evidence>
<evidence type="ECO:0000256" key="1">
    <source>
        <dbReference type="ARBA" id="ARBA00013011"/>
    </source>
</evidence>
<keyword evidence="8" id="KW-1185">Reference proteome</keyword>
<dbReference type="SUPFAM" id="SSF48179">
    <property type="entry name" value="6-phosphogluconate dehydrogenase C-terminal domain-like"/>
    <property type="match status" value="1"/>
</dbReference>
<feature type="domain" description="Opine dehydrogenase" evidence="6">
    <location>
        <begin position="187"/>
        <end position="333"/>
    </location>
</feature>
<dbReference type="InterPro" id="IPR011128">
    <property type="entry name" value="G3P_DH_NAD-dep_N"/>
</dbReference>
<comment type="catalytic activity">
    <reaction evidence="4">
        <text>6-phospho-D-gluconate + NADP(+) = D-ribulose 5-phosphate + CO2 + NADPH</text>
        <dbReference type="Rhea" id="RHEA:10116"/>
        <dbReference type="ChEBI" id="CHEBI:16526"/>
        <dbReference type="ChEBI" id="CHEBI:57783"/>
        <dbReference type="ChEBI" id="CHEBI:58121"/>
        <dbReference type="ChEBI" id="CHEBI:58349"/>
        <dbReference type="ChEBI" id="CHEBI:58759"/>
        <dbReference type="EC" id="1.1.1.44"/>
    </reaction>
</comment>
<evidence type="ECO:0000259" key="6">
    <source>
        <dbReference type="Pfam" id="PF02317"/>
    </source>
</evidence>
<name>A0ABN0PFB1_STASI</name>
<dbReference type="InterPro" id="IPR013328">
    <property type="entry name" value="6PGD_dom2"/>
</dbReference>
<dbReference type="PANTHER" id="PTHR38015">
    <property type="entry name" value="BLR6086 PROTEIN"/>
    <property type="match status" value="1"/>
</dbReference>
<dbReference type="InterPro" id="IPR003421">
    <property type="entry name" value="Opine_DH"/>
</dbReference>
<protein>
    <recommendedName>
        <fullName evidence="2">6-phosphogluconate dehydrogenase, decarboxylating</fullName>
        <ecNumber evidence="1">1.1.1.44</ecNumber>
    </recommendedName>
</protein>
<gene>
    <name evidence="7" type="ORF">SSIM_02305</name>
</gene>
<dbReference type="SUPFAM" id="SSF51735">
    <property type="entry name" value="NAD(P)-binding Rossmann-fold domains"/>
    <property type="match status" value="1"/>
</dbReference>
<organism evidence="7 8">
    <name type="scientific">Staphylococcus simulans UMC-CNS-990</name>
    <dbReference type="NCBI Taxonomy" id="1405498"/>
    <lineage>
        <taxon>Bacteria</taxon>
        <taxon>Bacillati</taxon>
        <taxon>Bacillota</taxon>
        <taxon>Bacilli</taxon>
        <taxon>Bacillales</taxon>
        <taxon>Staphylococcaceae</taxon>
        <taxon>Staphylococcus</taxon>
    </lineage>
</organism>
<dbReference type="Proteomes" id="UP000017131">
    <property type="component" value="Unassembled WGS sequence"/>
</dbReference>
<dbReference type="Pfam" id="PF01210">
    <property type="entry name" value="NAD_Gly3P_dh_N"/>
    <property type="match status" value="1"/>
</dbReference>
<feature type="domain" description="Glycerol-3-phosphate dehydrogenase NAD-dependent N-terminal" evidence="5">
    <location>
        <begin position="2"/>
        <end position="103"/>
    </location>
</feature>
<reference evidence="7 8" key="1">
    <citation type="journal article" date="2013" name="Genome Announc.">
        <title>Draft Genome Sequence of Staphylococcus simulans UMC-CNS-990, Isolated from a Case of Chronic Bovine Mastitis.</title>
        <authorList>
            <person name="Calcutt M.J."/>
            <person name="Foecking M.F."/>
            <person name="Hsieh H.Y."/>
            <person name="Perry J."/>
            <person name="Stewart G.C."/>
            <person name="Middleton J.R."/>
        </authorList>
    </citation>
    <scope>NUCLEOTIDE SEQUENCE [LARGE SCALE GENOMIC DNA]</scope>
    <source>
        <strain evidence="7 8">UMC-CNS-990</strain>
    </source>
</reference>
<dbReference type="InterPro" id="IPR051729">
    <property type="entry name" value="Opine/Lysopine_DH"/>
</dbReference>
<sequence length="356" mass="40450">MKIAIIGSGNGAVTAAVDMTSKGHAVKLYCRNASIEKFDKAIEQGGFHFNNEGEESFVKFTQVSDDIEEVIQDAEIIQMIIPSTFIEYYARIMAPFVKDDQIIFFNMAAAMGSARFLNILEDEYIDVCPRFCEANTLTYGTRVDFEEGIVDLSLNVRKVYFTSYIQEHLSEDFEIVEKIYPQIIKEENLWKTNLENGNPEVHPGPTLLNVGRIDYSGDFSLYKEGITKHTVRLLHAVELERLSLGRRLGFELQTAKEARIQRGYLERDREDEPLNRLFNESPVFSQIPGPNHVKNRYLTEDIAFGLVLWSSLGREIGVETPNIDAIIVIASTILERDFFEEGLTIDELGRDKVGLD</sequence>
<dbReference type="EC" id="1.1.1.44" evidence="1"/>
<dbReference type="InterPro" id="IPR036291">
    <property type="entry name" value="NAD(P)-bd_dom_sf"/>
</dbReference>
<proteinExistence type="predicted"/>
<evidence type="ECO:0000256" key="4">
    <source>
        <dbReference type="ARBA" id="ARBA00048640"/>
    </source>
</evidence>
<keyword evidence="3" id="KW-0560">Oxidoreductase</keyword>
<evidence type="ECO:0000313" key="8">
    <source>
        <dbReference type="Proteomes" id="UP000017131"/>
    </source>
</evidence>
<dbReference type="Pfam" id="PF02317">
    <property type="entry name" value="Octopine_DH"/>
    <property type="match status" value="1"/>
</dbReference>
<dbReference type="Gene3D" id="3.40.50.720">
    <property type="entry name" value="NAD(P)-binding Rossmann-like Domain"/>
    <property type="match status" value="1"/>
</dbReference>
<dbReference type="EMBL" id="AXDY01000002">
    <property type="protein sequence ID" value="ERS94304.1"/>
    <property type="molecule type" value="Genomic_DNA"/>
</dbReference>
<dbReference type="InterPro" id="IPR008927">
    <property type="entry name" value="6-PGluconate_DH-like_C_sf"/>
</dbReference>
<evidence type="ECO:0000259" key="5">
    <source>
        <dbReference type="Pfam" id="PF01210"/>
    </source>
</evidence>
<dbReference type="RefSeq" id="WP_023015018.1">
    <property type="nucleotide sequence ID" value="NZ_AXDY01000002.1"/>
</dbReference>
<comment type="caution">
    <text evidence="7">The sequence shown here is derived from an EMBL/GenBank/DDBJ whole genome shotgun (WGS) entry which is preliminary data.</text>
</comment>
<accession>A0ABN0PFB1</accession>
<dbReference type="Gene3D" id="1.10.1040.10">
    <property type="entry name" value="N-(1-d-carboxylethyl)-l-norvaline Dehydrogenase, domain 2"/>
    <property type="match status" value="1"/>
</dbReference>